<evidence type="ECO:0000256" key="6">
    <source>
        <dbReference type="SAM" id="MobiDB-lite"/>
    </source>
</evidence>
<dbReference type="SUPFAM" id="SSF53098">
    <property type="entry name" value="Ribonuclease H-like"/>
    <property type="match status" value="1"/>
</dbReference>
<dbReference type="WBParaSite" id="jg1680">
    <property type="protein sequence ID" value="jg1680"/>
    <property type="gene ID" value="jg1680"/>
</dbReference>
<organism evidence="7 8">
    <name type="scientific">Ditylenchus dipsaci</name>
    <dbReference type="NCBI Taxonomy" id="166011"/>
    <lineage>
        <taxon>Eukaryota</taxon>
        <taxon>Metazoa</taxon>
        <taxon>Ecdysozoa</taxon>
        <taxon>Nematoda</taxon>
        <taxon>Chromadorea</taxon>
        <taxon>Rhabditida</taxon>
        <taxon>Tylenchina</taxon>
        <taxon>Tylenchomorpha</taxon>
        <taxon>Sphaerularioidea</taxon>
        <taxon>Anguinidae</taxon>
        <taxon>Anguininae</taxon>
        <taxon>Ditylenchus</taxon>
    </lineage>
</organism>
<keyword evidence="3" id="KW-0863">Zinc-finger</keyword>
<dbReference type="AlphaFoldDB" id="A0A915D9C1"/>
<evidence type="ECO:0000256" key="3">
    <source>
        <dbReference type="ARBA" id="ARBA00022771"/>
    </source>
</evidence>
<proteinExistence type="predicted"/>
<keyword evidence="2" id="KW-0479">Metal-binding</keyword>
<evidence type="ECO:0000313" key="7">
    <source>
        <dbReference type="Proteomes" id="UP000887574"/>
    </source>
</evidence>
<feature type="region of interest" description="Disordered" evidence="6">
    <location>
        <begin position="568"/>
        <end position="587"/>
    </location>
</feature>
<feature type="compositionally biased region" description="Low complexity" evidence="6">
    <location>
        <begin position="568"/>
        <end position="584"/>
    </location>
</feature>
<comment type="subcellular location">
    <subcellularLocation>
        <location evidence="1">Nucleus</location>
    </subcellularLocation>
</comment>
<evidence type="ECO:0000313" key="8">
    <source>
        <dbReference type="WBParaSite" id="jg1680"/>
    </source>
</evidence>
<dbReference type="Proteomes" id="UP000887574">
    <property type="component" value="Unplaced"/>
</dbReference>
<protein>
    <submittedName>
        <fullName evidence="8">Uncharacterized protein</fullName>
    </submittedName>
</protein>
<evidence type="ECO:0000256" key="1">
    <source>
        <dbReference type="ARBA" id="ARBA00004123"/>
    </source>
</evidence>
<dbReference type="InterPro" id="IPR052035">
    <property type="entry name" value="ZnF_BED_domain_contain"/>
</dbReference>
<name>A0A915D9C1_9BILA</name>
<sequence>MSSLTSPGLQSSSAKDVVRNWFGTTSAKWSKLMEKSSGNAPNVEMYSFFMDKQQAAVKLDQVFPKVTLCPRIERSLRCCRDSKLVITLVIASSVPKTVPCVKLEDSASNSFGTLKSLLSNRCEKVLMQMKADLKKLLHRCSLTCDVWSDKSLNNSYLGVTLHYCDQAAVLRRVFLGLSKLTGPHTGDLIRRETEIILDNYRLPLRKVFKVVTDGGSNMVKGFRDIISIDVCLQWLDQGECGNDEEDEEEYQYDSTLDLSIQSAYPLRIGCFAHALQLVIMTMFKKNFASHSGYQTFCALTNQFRRSTTAKEELKSACGKQILLSSNTRWASQIVAIGRFLEIKEYALEIAELKNWEYPTESEIKVNIEDVALEQQLQVGCDLNSTLDQLLGEVAIESRNSGSNSSQISANSLLDQMLHRVRSATTVGRDSIDALNIGLRFWIQTQELLLFLLWREKFEWDCELEKWISEWMSAGSSSATTSATVSLDVSSAAVAIALTPTQALLRGDNPLENDALNQLIACLHSTTYKPILEPLCQVLLDLLKEIGKQKLVSQSEAILQQFRDLLHAPTTNGNNNNNSNSGAPNVVARAPPPPPPSIKLILSSPKVVGPPPPINGLMCGERSKDFLKGTNTSAASRDEVKVDIPNALKLKTVPAEGKKMRHLQWFELINSKILPIHRAIKFSSDT</sequence>
<keyword evidence="4" id="KW-0862">Zinc</keyword>
<keyword evidence="7" id="KW-1185">Reference proteome</keyword>
<dbReference type="InterPro" id="IPR012337">
    <property type="entry name" value="RNaseH-like_sf"/>
</dbReference>
<evidence type="ECO:0000256" key="4">
    <source>
        <dbReference type="ARBA" id="ARBA00022833"/>
    </source>
</evidence>
<keyword evidence="5" id="KW-0539">Nucleus</keyword>
<dbReference type="PANTHER" id="PTHR46481">
    <property type="entry name" value="ZINC FINGER BED DOMAIN-CONTAINING PROTEIN 4"/>
    <property type="match status" value="1"/>
</dbReference>
<evidence type="ECO:0000256" key="5">
    <source>
        <dbReference type="ARBA" id="ARBA00023242"/>
    </source>
</evidence>
<dbReference type="PANTHER" id="PTHR46481:SF10">
    <property type="entry name" value="ZINC FINGER BED DOMAIN-CONTAINING PROTEIN 39"/>
    <property type="match status" value="1"/>
</dbReference>
<dbReference type="GO" id="GO:0008270">
    <property type="term" value="F:zinc ion binding"/>
    <property type="evidence" value="ECO:0007669"/>
    <property type="project" value="UniProtKB-KW"/>
</dbReference>
<evidence type="ECO:0000256" key="2">
    <source>
        <dbReference type="ARBA" id="ARBA00022723"/>
    </source>
</evidence>
<reference evidence="8" key="1">
    <citation type="submission" date="2022-11" db="UniProtKB">
        <authorList>
            <consortium name="WormBaseParasite"/>
        </authorList>
    </citation>
    <scope>IDENTIFICATION</scope>
</reference>
<accession>A0A915D9C1</accession>
<dbReference type="GO" id="GO:0005634">
    <property type="term" value="C:nucleus"/>
    <property type="evidence" value="ECO:0007669"/>
    <property type="project" value="UniProtKB-SubCell"/>
</dbReference>